<dbReference type="GO" id="GO:0097367">
    <property type="term" value="F:carbohydrate derivative binding"/>
    <property type="evidence" value="ECO:0007669"/>
    <property type="project" value="InterPro"/>
</dbReference>
<dbReference type="GO" id="GO:0051156">
    <property type="term" value="P:glucose 6-phosphate metabolic process"/>
    <property type="evidence" value="ECO:0007669"/>
    <property type="project" value="TreeGrafter"/>
</dbReference>
<sequence>MNFFYKNTVLIDEKTLIQTSQKLNNYIDHLREVAKKNNYESDEASINLPFDEGLVKKIRSLKDKKIANNLKYLILIGIGGSNLGTKAIYDAIYGYYDVLEPQRFPKIIFLDTQDESVLTKTTSLINSLSSKDQVLVNAISKSGSTTETAANLEVVYDVLQNKFGDINDRIVITTDSGSKLQTAAEEKQIDVLIIPKKVGGRYSVFSAVGLFPLAVAGIDIDQLILGARNMRDFCLKKTTEDNPAVNSAIVLYLHNKQGKNINDNFIFLPQIESLGKWYRQLQGESIGKNGKGLTPTVSIGSTDLHSVGQLYLGGPRDKITTFIYADGLKEKILVRQKMIFNTVGAISGKSIQKIMDAITQGVKKAYQNQELPFTEIVFEDITEKTLGEFLQFKMIEIMFLGKLMDVNAFDQPQVELYKTETKKILS</sequence>
<evidence type="ECO:0000256" key="2">
    <source>
        <dbReference type="ARBA" id="ARBA00023152"/>
    </source>
</evidence>
<comment type="caution">
    <text evidence="5">The sequence shown here is derived from an EMBL/GenBank/DDBJ whole genome shotgun (WGS) entry which is preliminary data.</text>
</comment>
<evidence type="ECO:0000313" key="6">
    <source>
        <dbReference type="Proteomes" id="UP000177141"/>
    </source>
</evidence>
<keyword evidence="1 4" id="KW-0312">Gluconeogenesis</keyword>
<dbReference type="Proteomes" id="UP000177141">
    <property type="component" value="Unassembled WGS sequence"/>
</dbReference>
<gene>
    <name evidence="5" type="ORF">A3A93_06055</name>
</gene>
<comment type="similarity">
    <text evidence="4">Belongs to the GPI family.</text>
</comment>
<dbReference type="STRING" id="1802061.A3A93_06055"/>
<dbReference type="PROSITE" id="PS51463">
    <property type="entry name" value="P_GLUCOSE_ISOMERASE_3"/>
    <property type="match status" value="1"/>
</dbReference>
<dbReference type="PRINTS" id="PR00662">
    <property type="entry name" value="G6PISOMERASE"/>
</dbReference>
<dbReference type="PANTHER" id="PTHR11469">
    <property type="entry name" value="GLUCOSE-6-PHOSPHATE ISOMERASE"/>
    <property type="match status" value="1"/>
</dbReference>
<dbReference type="InterPro" id="IPR046348">
    <property type="entry name" value="SIS_dom_sf"/>
</dbReference>
<dbReference type="Pfam" id="PF00342">
    <property type="entry name" value="PGI"/>
    <property type="match status" value="1"/>
</dbReference>
<dbReference type="InterPro" id="IPR001672">
    <property type="entry name" value="G6P_Isomerase"/>
</dbReference>
<proteinExistence type="inferred from homology"/>
<comment type="catalytic activity">
    <reaction evidence="4">
        <text>alpha-D-glucose 6-phosphate = beta-D-fructose 6-phosphate</text>
        <dbReference type="Rhea" id="RHEA:11816"/>
        <dbReference type="ChEBI" id="CHEBI:57634"/>
        <dbReference type="ChEBI" id="CHEBI:58225"/>
        <dbReference type="EC" id="5.3.1.9"/>
    </reaction>
</comment>
<evidence type="ECO:0000256" key="3">
    <source>
        <dbReference type="ARBA" id="ARBA00023235"/>
    </source>
</evidence>
<evidence type="ECO:0000256" key="4">
    <source>
        <dbReference type="RuleBase" id="RU000612"/>
    </source>
</evidence>
<dbReference type="SUPFAM" id="SSF53697">
    <property type="entry name" value="SIS domain"/>
    <property type="match status" value="1"/>
</dbReference>
<name>A0A1F7IVE0_9BACT</name>
<reference evidence="5 6" key="1">
    <citation type="journal article" date="2016" name="Nat. Commun.">
        <title>Thousands of microbial genomes shed light on interconnected biogeochemical processes in an aquifer system.</title>
        <authorList>
            <person name="Anantharaman K."/>
            <person name="Brown C.T."/>
            <person name="Hug L.A."/>
            <person name="Sharon I."/>
            <person name="Castelle C.J."/>
            <person name="Probst A.J."/>
            <person name="Thomas B.C."/>
            <person name="Singh A."/>
            <person name="Wilkins M.J."/>
            <person name="Karaoz U."/>
            <person name="Brodie E.L."/>
            <person name="Williams K.H."/>
            <person name="Hubbard S.S."/>
            <person name="Banfield J.F."/>
        </authorList>
    </citation>
    <scope>NUCLEOTIDE SEQUENCE [LARGE SCALE GENOMIC DNA]</scope>
</reference>
<keyword evidence="2 4" id="KW-0324">Glycolysis</keyword>
<organism evidence="5 6">
    <name type="scientific">Candidatus Roizmanbacteria bacterium RIFCSPLOWO2_01_FULL_38_12</name>
    <dbReference type="NCBI Taxonomy" id="1802061"/>
    <lineage>
        <taxon>Bacteria</taxon>
        <taxon>Candidatus Roizmaniibacteriota</taxon>
    </lineage>
</organism>
<evidence type="ECO:0000256" key="1">
    <source>
        <dbReference type="ARBA" id="ARBA00022432"/>
    </source>
</evidence>
<dbReference type="GO" id="GO:0005829">
    <property type="term" value="C:cytosol"/>
    <property type="evidence" value="ECO:0007669"/>
    <property type="project" value="TreeGrafter"/>
</dbReference>
<dbReference type="InterPro" id="IPR035476">
    <property type="entry name" value="SIS_PGI_1"/>
</dbReference>
<dbReference type="CDD" id="cd05015">
    <property type="entry name" value="SIS_PGI_1"/>
    <property type="match status" value="1"/>
</dbReference>
<dbReference type="GO" id="GO:0006096">
    <property type="term" value="P:glycolytic process"/>
    <property type="evidence" value="ECO:0007669"/>
    <property type="project" value="UniProtKB-UniPathway"/>
</dbReference>
<keyword evidence="3 4" id="KW-0413">Isomerase</keyword>
<accession>A0A1F7IVE0</accession>
<dbReference type="GO" id="GO:0004347">
    <property type="term" value="F:glucose-6-phosphate isomerase activity"/>
    <property type="evidence" value="ECO:0007669"/>
    <property type="project" value="UniProtKB-EC"/>
</dbReference>
<dbReference type="Gene3D" id="3.40.50.10490">
    <property type="entry name" value="Glucose-6-phosphate isomerase like protein, domain 1"/>
    <property type="match status" value="2"/>
</dbReference>
<dbReference type="PANTHER" id="PTHR11469:SF1">
    <property type="entry name" value="GLUCOSE-6-PHOSPHATE ISOMERASE"/>
    <property type="match status" value="1"/>
</dbReference>
<dbReference type="UniPathway" id="UPA00109">
    <property type="reaction ID" value="UER00181"/>
</dbReference>
<comment type="pathway">
    <text evidence="4">Carbohydrate degradation; glycolysis; D-glyceraldehyde 3-phosphate and glycerone phosphate from D-glucose: step 2/4.</text>
</comment>
<dbReference type="GO" id="GO:0048029">
    <property type="term" value="F:monosaccharide binding"/>
    <property type="evidence" value="ECO:0007669"/>
    <property type="project" value="TreeGrafter"/>
</dbReference>
<dbReference type="EMBL" id="MGAL01000034">
    <property type="protein sequence ID" value="OGK47321.1"/>
    <property type="molecule type" value="Genomic_DNA"/>
</dbReference>
<dbReference type="EC" id="5.3.1.9" evidence="4"/>
<dbReference type="AlphaFoldDB" id="A0A1F7IVE0"/>
<protein>
    <recommendedName>
        <fullName evidence="4">Glucose-6-phosphate isomerase</fullName>
        <ecNumber evidence="4">5.3.1.9</ecNumber>
    </recommendedName>
</protein>
<dbReference type="GO" id="GO:0006094">
    <property type="term" value="P:gluconeogenesis"/>
    <property type="evidence" value="ECO:0007669"/>
    <property type="project" value="UniProtKB-KW"/>
</dbReference>
<evidence type="ECO:0000313" key="5">
    <source>
        <dbReference type="EMBL" id="OGK47321.1"/>
    </source>
</evidence>